<keyword evidence="6" id="KW-1185">Reference proteome</keyword>
<dbReference type="AlphaFoldDB" id="A0AAN7VU60"/>
<evidence type="ECO:0000256" key="4">
    <source>
        <dbReference type="ARBA" id="ARBA00023274"/>
    </source>
</evidence>
<dbReference type="EMBL" id="JAVRBK010000001">
    <property type="protein sequence ID" value="KAK5650349.1"/>
    <property type="molecule type" value="Genomic_DNA"/>
</dbReference>
<accession>A0AAN7VU60</accession>
<dbReference type="Pfam" id="PF07147">
    <property type="entry name" value="PDCD9"/>
    <property type="match status" value="1"/>
</dbReference>
<dbReference type="InterPro" id="IPR010793">
    <property type="entry name" value="Ribosomal_mL37/mL65"/>
</dbReference>
<dbReference type="Proteomes" id="UP001329430">
    <property type="component" value="Chromosome 1"/>
</dbReference>
<evidence type="ECO:0000313" key="6">
    <source>
        <dbReference type="Proteomes" id="UP001329430"/>
    </source>
</evidence>
<protein>
    <recommendedName>
        <fullName evidence="7">Ribosomal protein S30</fullName>
    </recommendedName>
</protein>
<evidence type="ECO:0000313" key="5">
    <source>
        <dbReference type="EMBL" id="KAK5650349.1"/>
    </source>
</evidence>
<keyword evidence="4" id="KW-0687">Ribonucleoprotein</keyword>
<reference evidence="5 6" key="1">
    <citation type="journal article" date="2024" name="Insects">
        <title>An Improved Chromosome-Level Genome Assembly of the Firefly Pyrocoelia pectoralis.</title>
        <authorList>
            <person name="Fu X."/>
            <person name="Meyer-Rochow V.B."/>
            <person name="Ballantyne L."/>
            <person name="Zhu X."/>
        </authorList>
    </citation>
    <scope>NUCLEOTIDE SEQUENCE [LARGE SCALE GENOMIC DNA]</scope>
    <source>
        <strain evidence="5">XCY_ONT2</strain>
    </source>
</reference>
<proteinExistence type="predicted"/>
<evidence type="ECO:0000256" key="3">
    <source>
        <dbReference type="ARBA" id="ARBA00023128"/>
    </source>
</evidence>
<evidence type="ECO:0008006" key="7">
    <source>
        <dbReference type="Google" id="ProtNLM"/>
    </source>
</evidence>
<dbReference type="PANTHER" id="PTHR13014:SF3">
    <property type="entry name" value="LARGE RIBOSOMAL SUBUNIT PROTEIN ML65"/>
    <property type="match status" value="1"/>
</dbReference>
<dbReference type="GO" id="GO:0003735">
    <property type="term" value="F:structural constituent of ribosome"/>
    <property type="evidence" value="ECO:0007669"/>
    <property type="project" value="InterPro"/>
</dbReference>
<sequence length="537" mass="63661">MSLTFSKRYSVLKILRFRRLYATAPISIEDEYTNTPEYPKIFDTSPRDVKKREALAYYDTIKAVKTVEEKQIKLNMPKYYGFKCFMLHEDVIPYNNLSLTQYVTKTHLIINENDQLPVTYPTNKNINLDILRREIEEILVLAHSGYCKQTSVAGTNLSEEEFENSLSSVISQQIHRVILLNLHTDYPHLRDTQVDIDPRIESFWFAGGIPNNREYKMNATELKDKAVQYIGKPTLTMRSKIPLAPIMPIDQVMSADYNIPKWEYQPQSFGIFTTHRRIVNIPGFWPGDANQFGLLGYHRRGHMLKRDYNDSMENEEAVHRQGILASFSWLNAQANHLGFTTYNDITYPLTTQCVITNGQIWSFYIYQLNTMLMNLRYIDDNSKINVCWGTKELKLYEEIRDGKVIGFNEDILKTLVSFYTNVPLERSGIKLRPFLSSSEKLIADYEDDDKRKWLETEYKFITSDRPRHYLPYEVYHWEKIYKIDHKKRPMDARRRPFELSINPWDRTYDDRQARYIPRKHRPHLKRHIGRYAKEYFP</sequence>
<organism evidence="5 6">
    <name type="scientific">Pyrocoelia pectoralis</name>
    <dbReference type="NCBI Taxonomy" id="417401"/>
    <lineage>
        <taxon>Eukaryota</taxon>
        <taxon>Metazoa</taxon>
        <taxon>Ecdysozoa</taxon>
        <taxon>Arthropoda</taxon>
        <taxon>Hexapoda</taxon>
        <taxon>Insecta</taxon>
        <taxon>Pterygota</taxon>
        <taxon>Neoptera</taxon>
        <taxon>Endopterygota</taxon>
        <taxon>Coleoptera</taxon>
        <taxon>Polyphaga</taxon>
        <taxon>Elateriformia</taxon>
        <taxon>Elateroidea</taxon>
        <taxon>Lampyridae</taxon>
        <taxon>Lampyrinae</taxon>
        <taxon>Pyrocoelia</taxon>
    </lineage>
</organism>
<gene>
    <name evidence="5" type="ORF">RI129_001378</name>
</gene>
<name>A0AAN7VU60_9COLE</name>
<dbReference type="PANTHER" id="PTHR13014">
    <property type="entry name" value="MITOCHONDRIAL 28S RIBOSOMAL PROTEIN S30/P52 PRO-APOTOTIC PROTEIN"/>
    <property type="match status" value="1"/>
</dbReference>
<keyword evidence="2" id="KW-0689">Ribosomal protein</keyword>
<keyword evidence="3" id="KW-0496">Mitochondrion</keyword>
<dbReference type="GO" id="GO:0005762">
    <property type="term" value="C:mitochondrial large ribosomal subunit"/>
    <property type="evidence" value="ECO:0007669"/>
    <property type="project" value="TreeGrafter"/>
</dbReference>
<evidence type="ECO:0000256" key="1">
    <source>
        <dbReference type="ARBA" id="ARBA00004173"/>
    </source>
</evidence>
<dbReference type="InterPro" id="IPR039982">
    <property type="entry name" value="Ribosomal_mL65"/>
</dbReference>
<dbReference type="GO" id="GO:0006412">
    <property type="term" value="P:translation"/>
    <property type="evidence" value="ECO:0007669"/>
    <property type="project" value="InterPro"/>
</dbReference>
<comment type="subcellular location">
    <subcellularLocation>
        <location evidence="1">Mitochondrion</location>
    </subcellularLocation>
</comment>
<evidence type="ECO:0000256" key="2">
    <source>
        <dbReference type="ARBA" id="ARBA00022980"/>
    </source>
</evidence>
<comment type="caution">
    <text evidence="5">The sequence shown here is derived from an EMBL/GenBank/DDBJ whole genome shotgun (WGS) entry which is preliminary data.</text>
</comment>